<evidence type="ECO:0000256" key="5">
    <source>
        <dbReference type="ARBA" id="ARBA00023002"/>
    </source>
</evidence>
<dbReference type="EMBL" id="MU251279">
    <property type="protein sequence ID" value="KAG9250362.1"/>
    <property type="molecule type" value="Genomic_DNA"/>
</dbReference>
<keyword evidence="6" id="KW-0186">Copper</keyword>
<dbReference type="InterPro" id="IPR011707">
    <property type="entry name" value="Cu-oxidase-like_N"/>
</dbReference>
<feature type="domain" description="Plastocyanin-like" evidence="9">
    <location>
        <begin position="293"/>
        <end position="376"/>
    </location>
</feature>
<evidence type="ECO:0000259" key="8">
    <source>
        <dbReference type="Pfam" id="PF00394"/>
    </source>
</evidence>
<protein>
    <submittedName>
        <fullName evidence="11">Multicopper oxidase-domain-containing protein</fullName>
    </submittedName>
</protein>
<dbReference type="InterPro" id="IPR011706">
    <property type="entry name" value="Cu-oxidase_C"/>
</dbReference>
<name>A0A9P8CKS8_9HYPO</name>
<dbReference type="CDD" id="cd04207">
    <property type="entry name" value="CuRO_3_LCC_like"/>
    <property type="match status" value="1"/>
</dbReference>
<keyword evidence="7" id="KW-0325">Glycoprotein</keyword>
<gene>
    <name evidence="11" type="ORF">F5Z01DRAFT_683994</name>
</gene>
<dbReference type="GO" id="GO:0016491">
    <property type="term" value="F:oxidoreductase activity"/>
    <property type="evidence" value="ECO:0007669"/>
    <property type="project" value="UniProtKB-KW"/>
</dbReference>
<dbReference type="Pfam" id="PF07732">
    <property type="entry name" value="Cu-oxidase_3"/>
    <property type="match status" value="1"/>
</dbReference>
<dbReference type="OrthoDB" id="2121828at2759"/>
<evidence type="ECO:0000256" key="6">
    <source>
        <dbReference type="ARBA" id="ARBA00023008"/>
    </source>
</evidence>
<evidence type="ECO:0000259" key="10">
    <source>
        <dbReference type="Pfam" id="PF07732"/>
    </source>
</evidence>
<dbReference type="RefSeq" id="XP_046114286.1">
    <property type="nucleotide sequence ID" value="XM_046265896.1"/>
</dbReference>
<evidence type="ECO:0000256" key="4">
    <source>
        <dbReference type="ARBA" id="ARBA00022737"/>
    </source>
</evidence>
<comment type="caution">
    <text evidence="11">The sequence shown here is derived from an EMBL/GenBank/DDBJ whole genome shotgun (WGS) entry which is preliminary data.</text>
</comment>
<evidence type="ECO:0000313" key="12">
    <source>
        <dbReference type="Proteomes" id="UP000887229"/>
    </source>
</evidence>
<evidence type="ECO:0000256" key="2">
    <source>
        <dbReference type="ARBA" id="ARBA00022723"/>
    </source>
</evidence>
<dbReference type="PANTHER" id="PTHR11709">
    <property type="entry name" value="MULTI-COPPER OXIDASE"/>
    <property type="match status" value="1"/>
</dbReference>
<keyword evidence="3" id="KW-0732">Signal</keyword>
<dbReference type="InterPro" id="IPR001117">
    <property type="entry name" value="Cu-oxidase_2nd"/>
</dbReference>
<evidence type="ECO:0000256" key="1">
    <source>
        <dbReference type="ARBA" id="ARBA00010609"/>
    </source>
</evidence>
<proteinExistence type="inferred from homology"/>
<feature type="domain" description="Plastocyanin-like" evidence="8">
    <location>
        <begin position="135"/>
        <end position="188"/>
    </location>
</feature>
<evidence type="ECO:0000256" key="3">
    <source>
        <dbReference type="ARBA" id="ARBA00022729"/>
    </source>
</evidence>
<evidence type="ECO:0000256" key="7">
    <source>
        <dbReference type="ARBA" id="ARBA00023180"/>
    </source>
</evidence>
<keyword evidence="5" id="KW-0560">Oxidoreductase</keyword>
<dbReference type="GO" id="GO:0005507">
    <property type="term" value="F:copper ion binding"/>
    <property type="evidence" value="ECO:0007669"/>
    <property type="project" value="InterPro"/>
</dbReference>
<dbReference type="Pfam" id="PF07731">
    <property type="entry name" value="Cu-oxidase_2"/>
    <property type="match status" value="1"/>
</dbReference>
<evidence type="ECO:0000259" key="9">
    <source>
        <dbReference type="Pfam" id="PF07731"/>
    </source>
</evidence>
<keyword evidence="4" id="KW-0677">Repeat</keyword>
<dbReference type="AlphaFoldDB" id="A0A9P8CKS8"/>
<dbReference type="PANTHER" id="PTHR11709:SF488">
    <property type="entry name" value="LACCASE-RELATED"/>
    <property type="match status" value="1"/>
</dbReference>
<keyword evidence="2" id="KW-0479">Metal-binding</keyword>
<dbReference type="SUPFAM" id="SSF49503">
    <property type="entry name" value="Cupredoxins"/>
    <property type="match status" value="3"/>
</dbReference>
<comment type="similarity">
    <text evidence="1">Belongs to the multicopper oxidase family.</text>
</comment>
<dbReference type="Proteomes" id="UP000887229">
    <property type="component" value="Unassembled WGS sequence"/>
</dbReference>
<evidence type="ECO:0000313" key="11">
    <source>
        <dbReference type="EMBL" id="KAG9250362.1"/>
    </source>
</evidence>
<dbReference type="InterPro" id="IPR008972">
    <property type="entry name" value="Cupredoxin"/>
</dbReference>
<dbReference type="Pfam" id="PF00394">
    <property type="entry name" value="Cu-oxidase"/>
    <property type="match status" value="1"/>
</dbReference>
<dbReference type="InterPro" id="IPR045087">
    <property type="entry name" value="Cu-oxidase_fam"/>
</dbReference>
<dbReference type="GeneID" id="70296799"/>
<keyword evidence="12" id="KW-1185">Reference proteome</keyword>
<feature type="domain" description="Plastocyanin-like" evidence="10">
    <location>
        <begin position="1"/>
        <end position="52"/>
    </location>
</feature>
<organism evidence="11 12">
    <name type="scientific">Emericellopsis atlantica</name>
    <dbReference type="NCBI Taxonomy" id="2614577"/>
    <lineage>
        <taxon>Eukaryota</taxon>
        <taxon>Fungi</taxon>
        <taxon>Dikarya</taxon>
        <taxon>Ascomycota</taxon>
        <taxon>Pezizomycotina</taxon>
        <taxon>Sordariomycetes</taxon>
        <taxon>Hypocreomycetidae</taxon>
        <taxon>Hypocreales</taxon>
        <taxon>Bionectriaceae</taxon>
        <taxon>Emericellopsis</taxon>
    </lineage>
</organism>
<dbReference type="Gene3D" id="2.60.40.420">
    <property type="entry name" value="Cupredoxins - blue copper proteins"/>
    <property type="match status" value="3"/>
</dbReference>
<accession>A0A9P8CKS8</accession>
<sequence>MDGVPGVPIVPGGNFTYRFSAASEYGFFWYYSYFRAYYNDAIRGPLLIRPSASPLLAAERDAANILLNDWTYELSDAIFSRYNSTGAFLSCVDRRSETLTSAAGRSISMAMALRMGSLSLRGCMPPMMFKPGFDIALRVSLDGHSMFVYAADGLYTNMQKVNRYSVMVKLNRAPGEYYLRFGRAIVWYNTTKASNNNVEDLVSDSMYVNGSAKSGAALLDALALTPFENNLSPPSGLADKTLSFMVNQTDILSWVIDRAPFEEPSIPIIYGNISLGWDSVTTRYLPINLTIDIVMGILNQSLDKMGHPIYLHGYKFWVLGSGVGTFLYATIADAPADILNLKNPLYRDTTGLPSQGWVVIRYVTDNPGAWIFYCHL</sequence>
<reference evidence="11" key="1">
    <citation type="journal article" date="2021" name="IMA Fungus">
        <title>Genomic characterization of three marine fungi, including Emericellopsis atlantica sp. nov. with signatures of a generalist lifestyle and marine biomass degradation.</title>
        <authorList>
            <person name="Hagestad O.C."/>
            <person name="Hou L."/>
            <person name="Andersen J.H."/>
            <person name="Hansen E.H."/>
            <person name="Altermark B."/>
            <person name="Li C."/>
            <person name="Kuhnert E."/>
            <person name="Cox R.J."/>
            <person name="Crous P.W."/>
            <person name="Spatafora J.W."/>
            <person name="Lail K."/>
            <person name="Amirebrahimi M."/>
            <person name="Lipzen A."/>
            <person name="Pangilinan J."/>
            <person name="Andreopoulos W."/>
            <person name="Hayes R.D."/>
            <person name="Ng V."/>
            <person name="Grigoriev I.V."/>
            <person name="Jackson S.A."/>
            <person name="Sutton T.D.S."/>
            <person name="Dobson A.D.W."/>
            <person name="Rama T."/>
        </authorList>
    </citation>
    <scope>NUCLEOTIDE SEQUENCE</scope>
    <source>
        <strain evidence="11">TS7</strain>
    </source>
</reference>